<accession>A0A4R4KM53</accession>
<dbReference type="EMBL" id="SMJU01000001">
    <property type="protein sequence ID" value="TDB69063.1"/>
    <property type="molecule type" value="Genomic_DNA"/>
</dbReference>
<dbReference type="SMART" id="SM01002">
    <property type="entry name" value="AlaDh_PNT_C"/>
    <property type="match status" value="1"/>
</dbReference>
<dbReference type="PANTHER" id="PTHR10160">
    <property type="entry name" value="NAD(P) TRANSHYDROGENASE"/>
    <property type="match status" value="1"/>
</dbReference>
<sequence>MKIAVPKETKPLERRVALTPDVVKSLQKAGFSCVIETGAGEASYFSDASYVQAGGSIAPDAAAAFAEADIVLKVNAPTESDVAQMKEGSVLLSYLYAYTIPTVVEALNQKKISAFSMDAVPRISRAQKMDALSSQANLAGYKAVLLGANALGKIFPLMMTAAGTITPSRVLVFGAGVAGLQAIATAKRLGAVVEATDVRPETKEQVESLGGRFLTVEGAEGVTVEGGYAREVSADYLEKQQKLIKERIKEADIAITTALVIGRKAPVLITEEMVKTMKTGSVIVDMAVESGGNCELSEFGKTVVKHGVTIIGEPNIPSLLPINASELYAKNISTLLLHLATKDGLKWEMEEDITKGSLITHQGELVHAFTKEILAKTKS</sequence>
<dbReference type="SUPFAM" id="SSF51735">
    <property type="entry name" value="NAD(P)-binding Rossmann-fold domains"/>
    <property type="match status" value="1"/>
</dbReference>
<evidence type="ECO:0000259" key="13">
    <source>
        <dbReference type="SMART" id="SM01003"/>
    </source>
</evidence>
<proteinExistence type="inferred from homology"/>
<keyword evidence="5" id="KW-0521">NADP</keyword>
<dbReference type="CDD" id="cd05304">
    <property type="entry name" value="Rubrum_tdh"/>
    <property type="match status" value="1"/>
</dbReference>
<evidence type="ECO:0000256" key="10">
    <source>
        <dbReference type="ARBA" id="ARBA00076996"/>
    </source>
</evidence>
<dbReference type="SUPFAM" id="SSF52283">
    <property type="entry name" value="Formate/glycerate dehydrogenase catalytic domain-like"/>
    <property type="match status" value="1"/>
</dbReference>
<dbReference type="InterPro" id="IPR036291">
    <property type="entry name" value="NAD(P)-bd_dom_sf"/>
</dbReference>
<evidence type="ECO:0000256" key="1">
    <source>
        <dbReference type="ARBA" id="ARBA00003943"/>
    </source>
</evidence>
<keyword evidence="4" id="KW-0547">Nucleotide-binding</keyword>
<evidence type="ECO:0000259" key="12">
    <source>
        <dbReference type="SMART" id="SM01002"/>
    </source>
</evidence>
<evidence type="ECO:0000256" key="4">
    <source>
        <dbReference type="ARBA" id="ARBA00022741"/>
    </source>
</evidence>
<dbReference type="FunFam" id="3.40.50.720:FF:000188">
    <property type="entry name" value="NAD(P) transhydrogenase alpha subunit 1"/>
    <property type="match status" value="1"/>
</dbReference>
<comment type="caution">
    <text evidence="14">The sequence shown here is derived from an EMBL/GenBank/DDBJ whole genome shotgun (WGS) entry which is preliminary data.</text>
</comment>
<dbReference type="GO" id="GO:0005886">
    <property type="term" value="C:plasma membrane"/>
    <property type="evidence" value="ECO:0007669"/>
    <property type="project" value="TreeGrafter"/>
</dbReference>
<evidence type="ECO:0000256" key="6">
    <source>
        <dbReference type="ARBA" id="ARBA00022967"/>
    </source>
</evidence>
<comment type="function">
    <text evidence="1">The transhydrogenation between NADH and NADP is coupled to respiration and ATP hydrolysis and functions as a proton pump across the membrane.</text>
</comment>
<dbReference type="OrthoDB" id="9804592at2"/>
<dbReference type="RefSeq" id="WP_132113786.1">
    <property type="nucleotide sequence ID" value="NZ_SMJU01000001.1"/>
</dbReference>
<protein>
    <recommendedName>
        <fullName evidence="9">NAD(P) transhydrogenase subunit alpha part 1</fullName>
        <ecNumber evidence="3">7.1.1.1</ecNumber>
    </recommendedName>
    <alternativeName>
        <fullName evidence="11">Nicotinamide nucleotide transhydrogenase subunit alpha 1</fullName>
    </alternativeName>
    <alternativeName>
        <fullName evidence="10">Pyridine nucleotide transhydrogenase subunit alpha 1</fullName>
    </alternativeName>
</protein>
<keyword evidence="6" id="KW-1278">Translocase</keyword>
<reference evidence="14 15" key="1">
    <citation type="submission" date="2019-02" db="EMBL/GenBank/DDBJ databases">
        <title>Arundinibacter roseus gen. nov., sp. nov., a new member of the family Cytophagaceae.</title>
        <authorList>
            <person name="Szuroczki S."/>
            <person name="Khayer B."/>
            <person name="Sproer C."/>
            <person name="Toumi M."/>
            <person name="Szabo A."/>
            <person name="Felfoldi T."/>
            <person name="Schumann P."/>
            <person name="Toth E."/>
        </authorList>
    </citation>
    <scope>NUCLEOTIDE SEQUENCE [LARGE SCALE GENOMIC DNA]</scope>
    <source>
        <strain evidence="14 15">DMA-k-7a</strain>
    </source>
</reference>
<gene>
    <name evidence="14" type="ORF">EZE20_01640</name>
</gene>
<comment type="catalytic activity">
    <reaction evidence="8">
        <text>NAD(+) + NADPH + H(+)(in) = NADH + NADP(+) + H(+)(out)</text>
        <dbReference type="Rhea" id="RHEA:47992"/>
        <dbReference type="ChEBI" id="CHEBI:15378"/>
        <dbReference type="ChEBI" id="CHEBI:57540"/>
        <dbReference type="ChEBI" id="CHEBI:57783"/>
        <dbReference type="ChEBI" id="CHEBI:57945"/>
        <dbReference type="ChEBI" id="CHEBI:58349"/>
        <dbReference type="EC" id="7.1.1.1"/>
    </reaction>
</comment>
<dbReference type="EC" id="7.1.1.1" evidence="3"/>
<dbReference type="SMART" id="SM01003">
    <property type="entry name" value="AlaDh_PNT_N"/>
    <property type="match status" value="1"/>
</dbReference>
<dbReference type="InterPro" id="IPR007886">
    <property type="entry name" value="AlaDH/PNT_N"/>
</dbReference>
<keyword evidence="14" id="KW-0560">Oxidoreductase</keyword>
<evidence type="ECO:0000256" key="5">
    <source>
        <dbReference type="ARBA" id="ARBA00022857"/>
    </source>
</evidence>
<evidence type="ECO:0000256" key="8">
    <source>
        <dbReference type="ARBA" id="ARBA00048202"/>
    </source>
</evidence>
<evidence type="ECO:0000256" key="9">
    <source>
        <dbReference type="ARBA" id="ARBA00071353"/>
    </source>
</evidence>
<dbReference type="GO" id="GO:0008750">
    <property type="term" value="F:proton-translocating NAD(P)+ transhydrogenase activity"/>
    <property type="evidence" value="ECO:0007669"/>
    <property type="project" value="UniProtKB-EC"/>
</dbReference>
<dbReference type="GO" id="GO:0006740">
    <property type="term" value="P:NADPH regeneration"/>
    <property type="evidence" value="ECO:0007669"/>
    <property type="project" value="TreeGrafter"/>
</dbReference>
<dbReference type="Pfam" id="PF05222">
    <property type="entry name" value="AlaDh_PNT_N"/>
    <property type="match status" value="1"/>
</dbReference>
<evidence type="ECO:0000313" key="15">
    <source>
        <dbReference type="Proteomes" id="UP000295706"/>
    </source>
</evidence>
<evidence type="ECO:0000313" key="14">
    <source>
        <dbReference type="EMBL" id="TDB69063.1"/>
    </source>
</evidence>
<dbReference type="Gene3D" id="3.40.50.720">
    <property type="entry name" value="NAD(P)-binding Rossmann-like Domain"/>
    <property type="match status" value="2"/>
</dbReference>
<comment type="similarity">
    <text evidence="2">Belongs to the AlaDH/PNT family.</text>
</comment>
<evidence type="ECO:0000256" key="11">
    <source>
        <dbReference type="ARBA" id="ARBA00084087"/>
    </source>
</evidence>
<dbReference type="InterPro" id="IPR008143">
    <property type="entry name" value="Ala_DH/PNT_CS2"/>
</dbReference>
<dbReference type="GO" id="GO:0050661">
    <property type="term" value="F:NADP binding"/>
    <property type="evidence" value="ECO:0007669"/>
    <property type="project" value="TreeGrafter"/>
</dbReference>
<feature type="domain" description="Alanine dehydrogenase/pyridine nucleotide transhydrogenase NAD(H)-binding" evidence="12">
    <location>
        <begin position="148"/>
        <end position="312"/>
    </location>
</feature>
<dbReference type="Proteomes" id="UP000295706">
    <property type="component" value="Unassembled WGS sequence"/>
</dbReference>
<keyword evidence="7" id="KW-0520">NAD</keyword>
<name>A0A4R4KM53_9BACT</name>
<evidence type="ECO:0000256" key="2">
    <source>
        <dbReference type="ARBA" id="ARBA00005689"/>
    </source>
</evidence>
<dbReference type="NCBIfam" id="NF006942">
    <property type="entry name" value="PRK09424.1"/>
    <property type="match status" value="1"/>
</dbReference>
<dbReference type="GO" id="GO:0016491">
    <property type="term" value="F:oxidoreductase activity"/>
    <property type="evidence" value="ECO:0007669"/>
    <property type="project" value="UniProtKB-KW"/>
</dbReference>
<dbReference type="PANTHER" id="PTHR10160:SF19">
    <property type="entry name" value="PROTON-TRANSLOCATING NAD(P)(+) TRANSHYDROGENASE"/>
    <property type="match status" value="1"/>
</dbReference>
<keyword evidence="15" id="KW-1185">Reference proteome</keyword>
<evidence type="ECO:0000256" key="3">
    <source>
        <dbReference type="ARBA" id="ARBA00012943"/>
    </source>
</evidence>
<dbReference type="Pfam" id="PF01262">
    <property type="entry name" value="AlaDh_PNT_C"/>
    <property type="match status" value="1"/>
</dbReference>
<dbReference type="InterPro" id="IPR007698">
    <property type="entry name" value="AlaDH/PNT_NAD(H)-bd"/>
</dbReference>
<organism evidence="14 15">
    <name type="scientific">Arundinibacter roseus</name>
    <dbReference type="NCBI Taxonomy" id="2070510"/>
    <lineage>
        <taxon>Bacteria</taxon>
        <taxon>Pseudomonadati</taxon>
        <taxon>Bacteroidota</taxon>
        <taxon>Cytophagia</taxon>
        <taxon>Cytophagales</taxon>
        <taxon>Spirosomataceae</taxon>
        <taxon>Arundinibacter</taxon>
    </lineage>
</organism>
<dbReference type="PROSITE" id="PS00837">
    <property type="entry name" value="ALADH_PNT_2"/>
    <property type="match status" value="1"/>
</dbReference>
<dbReference type="AlphaFoldDB" id="A0A4R4KM53"/>
<feature type="domain" description="Alanine dehydrogenase/pyridine nucleotide transhydrogenase N-terminal" evidence="13">
    <location>
        <begin position="4"/>
        <end position="139"/>
    </location>
</feature>
<evidence type="ECO:0000256" key="7">
    <source>
        <dbReference type="ARBA" id="ARBA00023027"/>
    </source>
</evidence>